<protein>
    <submittedName>
        <fullName evidence="2">Uncharacterized protein</fullName>
    </submittedName>
</protein>
<evidence type="ECO:0000313" key="2">
    <source>
        <dbReference type="EMBL" id="ERK40962.1"/>
    </source>
</evidence>
<organism evidence="2 3">
    <name type="scientific">Levilactobacillus brevis ATCC 14869 = DSM 20054</name>
    <dbReference type="NCBI Taxonomy" id="649758"/>
    <lineage>
        <taxon>Bacteria</taxon>
        <taxon>Bacillati</taxon>
        <taxon>Bacillota</taxon>
        <taxon>Bacilli</taxon>
        <taxon>Lactobacillales</taxon>
        <taxon>Lactobacillaceae</taxon>
        <taxon>Levilactobacillus</taxon>
    </lineage>
</organism>
<feature type="compositionally biased region" description="Low complexity" evidence="1">
    <location>
        <begin position="9"/>
        <end position="55"/>
    </location>
</feature>
<feature type="region of interest" description="Disordered" evidence="1">
    <location>
        <begin position="1"/>
        <end position="57"/>
    </location>
</feature>
<accession>U2QQE9</accession>
<feature type="non-terminal residue" evidence="2">
    <location>
        <position position="1"/>
    </location>
</feature>
<evidence type="ECO:0000313" key="3">
    <source>
        <dbReference type="Proteomes" id="UP000016644"/>
    </source>
</evidence>
<sequence length="101" mass="10184">QSAENTRGSAVSDTTSQAAASQESQQVAGTTDNADSDAASSVTTAANTNAMPMTNRITSRTMKTAALASEAEAKPTVSLVTTGTVAMNYGDASLADLESHI</sequence>
<dbReference type="HOGENOM" id="CLU_2297540_0_0_9"/>
<dbReference type="Proteomes" id="UP000016644">
    <property type="component" value="Unassembled WGS sequence"/>
</dbReference>
<reference evidence="2 3" key="1">
    <citation type="submission" date="2013-06" db="EMBL/GenBank/DDBJ databases">
        <authorList>
            <person name="Weinstock G."/>
            <person name="Sodergren E."/>
            <person name="Lobos E.A."/>
            <person name="Fulton L."/>
            <person name="Fulton R."/>
            <person name="Courtney L."/>
            <person name="Fronick C."/>
            <person name="O'Laughlin M."/>
            <person name="Godfrey J."/>
            <person name="Wilson R.M."/>
            <person name="Miner T."/>
            <person name="Farmer C."/>
            <person name="Delehaunty K."/>
            <person name="Cordes M."/>
            <person name="Minx P."/>
            <person name="Tomlinson C."/>
            <person name="Chen J."/>
            <person name="Wollam A."/>
            <person name="Pepin K.H."/>
            <person name="Bhonagiri V."/>
            <person name="Zhang X."/>
            <person name="Warren W."/>
            <person name="Mitreva M."/>
            <person name="Mardis E.R."/>
            <person name="Wilson R.K."/>
        </authorList>
    </citation>
    <scope>NUCLEOTIDE SEQUENCE [LARGE SCALE GENOMIC DNA]</scope>
    <source>
        <strain evidence="2 3">ATCC 14869</strain>
    </source>
</reference>
<dbReference type="AlphaFoldDB" id="U2QQE9"/>
<dbReference type="RefSeq" id="WP_021741607.1">
    <property type="nucleotide sequence ID" value="NZ_KI271223.1"/>
</dbReference>
<name>U2QQE9_LEVBR</name>
<evidence type="ECO:0000256" key="1">
    <source>
        <dbReference type="SAM" id="MobiDB-lite"/>
    </source>
</evidence>
<gene>
    <name evidence="2" type="ORF">HMPREF0495_02560</name>
</gene>
<feature type="non-terminal residue" evidence="2">
    <location>
        <position position="101"/>
    </location>
</feature>
<proteinExistence type="predicted"/>
<dbReference type="EMBL" id="AWVK01000122">
    <property type="protein sequence ID" value="ERK40962.1"/>
    <property type="molecule type" value="Genomic_DNA"/>
</dbReference>
<comment type="caution">
    <text evidence="2">The sequence shown here is derived from an EMBL/GenBank/DDBJ whole genome shotgun (WGS) entry which is preliminary data.</text>
</comment>